<keyword evidence="9 12" id="KW-0520">NAD</keyword>
<dbReference type="PROSITE" id="PS01281">
    <property type="entry name" value="GIDA_2"/>
    <property type="match status" value="1"/>
</dbReference>
<feature type="binding site" evidence="12">
    <location>
        <position position="127"/>
    </location>
    <ligand>
        <name>FAD</name>
        <dbReference type="ChEBI" id="CHEBI:57692"/>
    </ligand>
</feature>
<comment type="subcellular location">
    <subcellularLocation>
        <location evidence="12">Cytoplasm</location>
    </subcellularLocation>
</comment>
<comment type="cofactor">
    <cofactor evidence="1 12">
        <name>FAD</name>
        <dbReference type="ChEBI" id="CHEBI:57692"/>
    </cofactor>
</comment>
<dbReference type="SMART" id="SM01228">
    <property type="entry name" value="GIDA_assoc_3"/>
    <property type="match status" value="1"/>
</dbReference>
<accession>A0A841ZZR3</accession>
<comment type="similarity">
    <text evidence="3 12">Belongs to the MnmG family.</text>
</comment>
<keyword evidence="7 12" id="KW-0819">tRNA processing</keyword>
<gene>
    <name evidence="12 14" type="primary">mnmG</name>
    <name evidence="12" type="synonym">gidA</name>
    <name evidence="14" type="ORF">HB907_06880</name>
</gene>
<protein>
    <recommendedName>
        <fullName evidence="4 12">tRNA uridine 5-carboxymethylaminomethyl modification enzyme MnmG</fullName>
    </recommendedName>
    <alternativeName>
        <fullName evidence="11 12">Glucose-inhibited division protein A</fullName>
    </alternativeName>
</protein>
<dbReference type="InterPro" id="IPR020595">
    <property type="entry name" value="MnmG-rel_CS"/>
</dbReference>
<sequence length="628" mass="69993">MQTYDAGSYDVIVVGAGHAGVEAGLASARIGAKTLMLTINLDMVAFMPCNPSVGGPAKGVVVREIDALGGEMGRNTDKTHIQMRMLNTGKGPAVRALRAQSDKWDYQHEMKHTIEKEEHLTLRQGLVDRLVIEDGVCKGVITNSGAIYHAKTVVLTTGTFSRGEIIVGELRYSSGPNNQQPSIKLSEHLEELGFELRRFKTGTPPRVKSSSIDYSQTEIQPGDDVPRAFSYETVDFIMDQLPCWLTYTNEATHQIIEKNLHRSPMFTATKKGTGARYCPSIEDKIVRFSDKPRHQIFLEPEGRNTEEVYVQGLSTSLPEDVQREMLATIPGLENVEMMRVGYAIEYDAVMPDQLWPSLETKRVENLYTAGQLNGTSGYEEAAGQGLMAGINAARRASGKEPIILGRDEAYIGVLIDDLVTKGTEEPYRLLTSRAEYRLLLRHDNADLRLTEIGHEIGLISDERYARFVAKREAIEAEKERLKTTRIKPTAEVQKMLVDMGSTELKDGVLAADFLRRPEITYDILMGIVSRETSLTPDIEEQVEIQIKYEGYIEKSLNQVEKMKRMEDKKIPENIDYDAIGSLATEALEKLKKIQPLSIAQASRISGVNPADISILLVYIEQGKIAKVK</sequence>
<reference evidence="14 15" key="1">
    <citation type="submission" date="2020-03" db="EMBL/GenBank/DDBJ databases">
        <title>Soil Listeria distribution.</title>
        <authorList>
            <person name="Liao J."/>
            <person name="Wiedmann M."/>
        </authorList>
    </citation>
    <scope>NUCLEOTIDE SEQUENCE [LARGE SCALE GENOMIC DNA]</scope>
    <source>
        <strain evidence="14 15">FSL L7-1427</strain>
    </source>
</reference>
<dbReference type="InterPro" id="IPR040131">
    <property type="entry name" value="MnmG_N"/>
</dbReference>
<keyword evidence="5 12" id="KW-0963">Cytoplasm</keyword>
<proteinExistence type="inferred from homology"/>
<evidence type="ECO:0000256" key="7">
    <source>
        <dbReference type="ARBA" id="ARBA00022694"/>
    </source>
</evidence>
<dbReference type="GO" id="GO:0002098">
    <property type="term" value="P:tRNA wobble uridine modification"/>
    <property type="evidence" value="ECO:0007669"/>
    <property type="project" value="InterPro"/>
</dbReference>
<evidence type="ECO:0000256" key="6">
    <source>
        <dbReference type="ARBA" id="ARBA00022630"/>
    </source>
</evidence>
<dbReference type="Gene3D" id="3.50.50.60">
    <property type="entry name" value="FAD/NAD(P)-binding domain"/>
    <property type="match status" value="2"/>
</dbReference>
<dbReference type="AlphaFoldDB" id="A0A841ZZR3"/>
<dbReference type="PANTHER" id="PTHR11806">
    <property type="entry name" value="GLUCOSE INHIBITED DIVISION PROTEIN A"/>
    <property type="match status" value="1"/>
</dbReference>
<evidence type="ECO:0000256" key="12">
    <source>
        <dbReference type="HAMAP-Rule" id="MF_00129"/>
    </source>
</evidence>
<comment type="function">
    <text evidence="2 12">NAD-binding protein involved in the addition of a carboxymethylaminomethyl (cmnm) group at the wobble position (U34) of certain tRNAs, forming tRNA-cmnm(5)s(2)U34.</text>
</comment>
<dbReference type="Pfam" id="PF13932">
    <property type="entry name" value="SAM_GIDA_C"/>
    <property type="match status" value="1"/>
</dbReference>
<dbReference type="FunFam" id="3.50.50.60:FF:000002">
    <property type="entry name" value="tRNA uridine 5-carboxymethylaminomethyl modification enzyme MnmG"/>
    <property type="match status" value="1"/>
</dbReference>
<evidence type="ECO:0000256" key="4">
    <source>
        <dbReference type="ARBA" id="ARBA00020461"/>
    </source>
</evidence>
<dbReference type="Pfam" id="PF21680">
    <property type="entry name" value="GIDA_C_1st"/>
    <property type="match status" value="1"/>
</dbReference>
<dbReference type="InterPro" id="IPR036188">
    <property type="entry name" value="FAD/NAD-bd_sf"/>
</dbReference>
<evidence type="ECO:0000256" key="5">
    <source>
        <dbReference type="ARBA" id="ARBA00022490"/>
    </source>
</evidence>
<dbReference type="GO" id="GO:0050660">
    <property type="term" value="F:flavin adenine dinucleotide binding"/>
    <property type="evidence" value="ECO:0007669"/>
    <property type="project" value="UniProtKB-UniRule"/>
</dbReference>
<dbReference type="HAMAP" id="MF_00129">
    <property type="entry name" value="MnmG_GidA"/>
    <property type="match status" value="1"/>
</dbReference>
<dbReference type="InterPro" id="IPR026904">
    <property type="entry name" value="MnmG_C"/>
</dbReference>
<dbReference type="PROSITE" id="PS01280">
    <property type="entry name" value="GIDA_1"/>
    <property type="match status" value="1"/>
</dbReference>
<dbReference type="NCBIfam" id="TIGR00136">
    <property type="entry name" value="mnmG_gidA"/>
    <property type="match status" value="1"/>
</dbReference>
<name>A0A841ZZR3_9LIST</name>
<evidence type="ECO:0000313" key="14">
    <source>
        <dbReference type="EMBL" id="MBC1565123.1"/>
    </source>
</evidence>
<evidence type="ECO:0000256" key="8">
    <source>
        <dbReference type="ARBA" id="ARBA00022827"/>
    </source>
</evidence>
<dbReference type="FunFam" id="3.50.50.60:FF:000063">
    <property type="entry name" value="tRNA uridine 5-carboxymethylaminomethyl modification enzyme MnmG"/>
    <property type="match status" value="1"/>
</dbReference>
<organism evidence="14 15">
    <name type="scientific">Listeria booriae</name>
    <dbReference type="NCBI Taxonomy" id="1552123"/>
    <lineage>
        <taxon>Bacteria</taxon>
        <taxon>Bacillati</taxon>
        <taxon>Bacillota</taxon>
        <taxon>Bacilli</taxon>
        <taxon>Bacillales</taxon>
        <taxon>Listeriaceae</taxon>
        <taxon>Listeria</taxon>
    </lineage>
</organism>
<evidence type="ECO:0000313" key="15">
    <source>
        <dbReference type="Proteomes" id="UP000586951"/>
    </source>
</evidence>
<feature type="domain" description="tRNA uridine 5-carboxymethylaminomethyl modification enzyme C-terminal subdomain" evidence="13">
    <location>
        <begin position="546"/>
        <end position="617"/>
    </location>
</feature>
<feature type="binding site" evidence="12">
    <location>
        <begin position="274"/>
        <end position="288"/>
    </location>
    <ligand>
        <name>NAD(+)</name>
        <dbReference type="ChEBI" id="CHEBI:57540"/>
    </ligand>
</feature>
<evidence type="ECO:0000256" key="11">
    <source>
        <dbReference type="ARBA" id="ARBA00031800"/>
    </source>
</evidence>
<dbReference type="Proteomes" id="UP000586951">
    <property type="component" value="Unassembled WGS sequence"/>
</dbReference>
<feature type="binding site" evidence="12">
    <location>
        <position position="182"/>
    </location>
    <ligand>
        <name>FAD</name>
        <dbReference type="ChEBI" id="CHEBI:57692"/>
    </ligand>
</feature>
<dbReference type="Gene3D" id="1.10.10.1800">
    <property type="entry name" value="tRNA uridine 5-carboxymethylaminomethyl modification enzyme MnmG/GidA"/>
    <property type="match status" value="1"/>
</dbReference>
<keyword evidence="8 12" id="KW-0274">FAD</keyword>
<evidence type="ECO:0000256" key="1">
    <source>
        <dbReference type="ARBA" id="ARBA00001974"/>
    </source>
</evidence>
<dbReference type="FunFam" id="1.10.10.1800:FF:000001">
    <property type="entry name" value="tRNA uridine 5-carboxymethylaminomethyl modification enzyme MnmG"/>
    <property type="match status" value="1"/>
</dbReference>
<evidence type="ECO:0000256" key="9">
    <source>
        <dbReference type="ARBA" id="ARBA00023027"/>
    </source>
</evidence>
<dbReference type="InterPro" id="IPR002218">
    <property type="entry name" value="MnmG-rel"/>
</dbReference>
<evidence type="ECO:0000256" key="10">
    <source>
        <dbReference type="ARBA" id="ARBA00025948"/>
    </source>
</evidence>
<dbReference type="InterPro" id="IPR044920">
    <property type="entry name" value="MnmG_C_subdom_sf"/>
</dbReference>
<evidence type="ECO:0000256" key="2">
    <source>
        <dbReference type="ARBA" id="ARBA00003717"/>
    </source>
</evidence>
<dbReference type="PRINTS" id="PR00411">
    <property type="entry name" value="PNDRDTASEI"/>
</dbReference>
<dbReference type="Gene3D" id="1.10.150.570">
    <property type="entry name" value="GidA associated domain, C-terminal subdomain"/>
    <property type="match status" value="1"/>
</dbReference>
<dbReference type="GO" id="GO:0030488">
    <property type="term" value="P:tRNA methylation"/>
    <property type="evidence" value="ECO:0007669"/>
    <property type="project" value="TreeGrafter"/>
</dbReference>
<dbReference type="RefSeq" id="WP_185417219.1">
    <property type="nucleotide sequence ID" value="NZ_JAARRU010000002.1"/>
</dbReference>
<keyword evidence="6 12" id="KW-0285">Flavoprotein</keyword>
<dbReference type="FunFam" id="1.10.150.570:FF:000001">
    <property type="entry name" value="tRNA uridine 5-carboxymethylaminomethyl modification enzyme MnmG"/>
    <property type="match status" value="1"/>
</dbReference>
<comment type="caution">
    <text evidence="14">The sequence shown here is derived from an EMBL/GenBank/DDBJ whole genome shotgun (WGS) entry which is preliminary data.</text>
</comment>
<feature type="binding site" evidence="12">
    <location>
        <position position="371"/>
    </location>
    <ligand>
        <name>FAD</name>
        <dbReference type="ChEBI" id="CHEBI:57692"/>
    </ligand>
</feature>
<dbReference type="InterPro" id="IPR049312">
    <property type="entry name" value="GIDA_C_N"/>
</dbReference>
<dbReference type="EMBL" id="JAARRU010000002">
    <property type="protein sequence ID" value="MBC1565123.1"/>
    <property type="molecule type" value="Genomic_DNA"/>
</dbReference>
<dbReference type="PANTHER" id="PTHR11806:SF0">
    <property type="entry name" value="PROTEIN MTO1 HOMOLOG, MITOCHONDRIAL"/>
    <property type="match status" value="1"/>
</dbReference>
<dbReference type="InterPro" id="IPR047001">
    <property type="entry name" value="MnmG_C_subdom"/>
</dbReference>
<dbReference type="GO" id="GO:0005829">
    <property type="term" value="C:cytosol"/>
    <property type="evidence" value="ECO:0007669"/>
    <property type="project" value="TreeGrafter"/>
</dbReference>
<comment type="subunit">
    <text evidence="10 12">Homodimer. Heterotetramer of two MnmE and two MnmG subunits.</text>
</comment>
<dbReference type="Pfam" id="PF01134">
    <property type="entry name" value="GIDA"/>
    <property type="match status" value="1"/>
</dbReference>
<evidence type="ECO:0000256" key="3">
    <source>
        <dbReference type="ARBA" id="ARBA00007653"/>
    </source>
</evidence>
<dbReference type="InterPro" id="IPR004416">
    <property type="entry name" value="MnmG"/>
</dbReference>
<feature type="binding site" evidence="12">
    <location>
        <begin position="15"/>
        <end position="20"/>
    </location>
    <ligand>
        <name>FAD</name>
        <dbReference type="ChEBI" id="CHEBI:57692"/>
    </ligand>
</feature>
<dbReference type="SUPFAM" id="SSF51905">
    <property type="entry name" value="FAD/NAD(P)-binding domain"/>
    <property type="match status" value="1"/>
</dbReference>
<evidence type="ECO:0000259" key="13">
    <source>
        <dbReference type="SMART" id="SM01228"/>
    </source>
</evidence>